<keyword evidence="2" id="KW-1185">Reference proteome</keyword>
<dbReference type="OrthoDB" id="2670118at2759"/>
<proteinExistence type="predicted"/>
<reference evidence="1 2" key="1">
    <citation type="submission" date="2016-03" db="EMBL/GenBank/DDBJ databases">
        <title>Comparative genomics of the ectomycorrhizal sister species Rhizopogon vinicolor and Rhizopogon vesiculosus (Basidiomycota: Boletales) reveals a divergence of the mating type B locus.</title>
        <authorList>
            <person name="Mujic A.B."/>
            <person name="Kuo A."/>
            <person name="Tritt A."/>
            <person name="Lipzen A."/>
            <person name="Chen C."/>
            <person name="Johnson J."/>
            <person name="Sharma A."/>
            <person name="Barry K."/>
            <person name="Grigoriev I.V."/>
            <person name="Spatafora J.W."/>
        </authorList>
    </citation>
    <scope>NUCLEOTIDE SEQUENCE [LARGE SCALE GENOMIC DNA]</scope>
    <source>
        <strain evidence="1 2">AM-OR11-056</strain>
    </source>
</reference>
<dbReference type="EMBL" id="LVVM01006280">
    <property type="protein sequence ID" value="OJA08519.1"/>
    <property type="molecule type" value="Genomic_DNA"/>
</dbReference>
<name>A0A1J8PIY1_9AGAM</name>
<evidence type="ECO:0000313" key="2">
    <source>
        <dbReference type="Proteomes" id="UP000183567"/>
    </source>
</evidence>
<organism evidence="1 2">
    <name type="scientific">Rhizopogon vesiculosus</name>
    <dbReference type="NCBI Taxonomy" id="180088"/>
    <lineage>
        <taxon>Eukaryota</taxon>
        <taxon>Fungi</taxon>
        <taxon>Dikarya</taxon>
        <taxon>Basidiomycota</taxon>
        <taxon>Agaricomycotina</taxon>
        <taxon>Agaricomycetes</taxon>
        <taxon>Agaricomycetidae</taxon>
        <taxon>Boletales</taxon>
        <taxon>Suillineae</taxon>
        <taxon>Rhizopogonaceae</taxon>
        <taxon>Rhizopogon</taxon>
    </lineage>
</organism>
<sequence length="287" mass="33213">MARSSRIPRTLESRFPLIKRPPRVTLENLSAHRVPVHYLHAGLSMHRDICQLTQLMPSKKMMQELALRHLDFSIAYWNQPRDHLDFFKREVINVFCGAVCFRLKYMVQVLLNPELKHLTRYEDGWPIDVLLRILFRRRAALQGLQTLVPEVQKRQHVNYHLRRRPSTTRSSAQTFKENQPEVNMDDMLLAAPAFKENQPEVNTDDSEAVTSPRLTALSTLLGSVTPNLGRFYSAITEAGLSTDDHLDYFLHLTATSKERFIKFALADDATSFEQVAVMEVLEQIKRM</sequence>
<dbReference type="AlphaFoldDB" id="A0A1J8PIY1"/>
<comment type="caution">
    <text evidence="1">The sequence shown here is derived from an EMBL/GenBank/DDBJ whole genome shotgun (WGS) entry which is preliminary data.</text>
</comment>
<evidence type="ECO:0000313" key="1">
    <source>
        <dbReference type="EMBL" id="OJA08519.1"/>
    </source>
</evidence>
<accession>A0A1J8PIY1</accession>
<protein>
    <submittedName>
        <fullName evidence="1">Uncharacterized protein</fullName>
    </submittedName>
</protein>
<dbReference type="Proteomes" id="UP000183567">
    <property type="component" value="Unassembled WGS sequence"/>
</dbReference>
<gene>
    <name evidence="1" type="ORF">AZE42_02465</name>
</gene>